<dbReference type="GO" id="GO:0003677">
    <property type="term" value="F:DNA binding"/>
    <property type="evidence" value="ECO:0007669"/>
    <property type="project" value="InterPro"/>
</dbReference>
<keyword evidence="4" id="KW-0548">Nucleotidyltransferase</keyword>
<name>A0A0F9QXN1_9ZZZZ</name>
<proteinExistence type="predicted"/>
<evidence type="ECO:0000256" key="2">
    <source>
        <dbReference type="ARBA" id="ARBA00022478"/>
    </source>
</evidence>
<keyword evidence="3" id="KW-0808">Transferase</keyword>
<dbReference type="EC" id="2.7.7.6" evidence="1"/>
<evidence type="ECO:0000256" key="3">
    <source>
        <dbReference type="ARBA" id="ARBA00022679"/>
    </source>
</evidence>
<dbReference type="Gene3D" id="2.40.270.10">
    <property type="entry name" value="DNA-directed RNA polymerase, subunit 2, domain 6"/>
    <property type="match status" value="1"/>
</dbReference>
<reference evidence="7" key="1">
    <citation type="journal article" date="2015" name="Nature">
        <title>Complex archaea that bridge the gap between prokaryotes and eukaryotes.</title>
        <authorList>
            <person name="Spang A."/>
            <person name="Saw J.H."/>
            <person name="Jorgensen S.L."/>
            <person name="Zaremba-Niedzwiedzka K."/>
            <person name="Martijn J."/>
            <person name="Lind A.E."/>
            <person name="van Eijk R."/>
            <person name="Schleper C."/>
            <person name="Guy L."/>
            <person name="Ettema T.J."/>
        </authorList>
    </citation>
    <scope>NUCLEOTIDE SEQUENCE</scope>
</reference>
<organism evidence="7">
    <name type="scientific">marine sediment metagenome</name>
    <dbReference type="NCBI Taxonomy" id="412755"/>
    <lineage>
        <taxon>unclassified sequences</taxon>
        <taxon>metagenomes</taxon>
        <taxon>ecological metagenomes</taxon>
    </lineage>
</organism>
<accession>A0A0F9QXN1</accession>
<feature type="domain" description="DNA-directed RNA polymerase subunit 2 hybrid-binding" evidence="6">
    <location>
        <begin position="236"/>
        <end position="409"/>
    </location>
</feature>
<dbReference type="GO" id="GO:0032549">
    <property type="term" value="F:ribonucleoside binding"/>
    <property type="evidence" value="ECO:0007669"/>
    <property type="project" value="InterPro"/>
</dbReference>
<protein>
    <recommendedName>
        <fullName evidence="1">DNA-directed RNA polymerase</fullName>
        <ecNumber evidence="1">2.7.7.6</ecNumber>
    </recommendedName>
</protein>
<dbReference type="EMBL" id="LAZR01004300">
    <property type="protein sequence ID" value="KKN09873.1"/>
    <property type="molecule type" value="Genomic_DNA"/>
</dbReference>
<evidence type="ECO:0000313" key="7">
    <source>
        <dbReference type="EMBL" id="KKN09873.1"/>
    </source>
</evidence>
<evidence type="ECO:0000256" key="1">
    <source>
        <dbReference type="ARBA" id="ARBA00012418"/>
    </source>
</evidence>
<dbReference type="InterPro" id="IPR007121">
    <property type="entry name" value="RNA_pol_bsu_CS"/>
</dbReference>
<dbReference type="GO" id="GO:0000428">
    <property type="term" value="C:DNA-directed RNA polymerase complex"/>
    <property type="evidence" value="ECO:0007669"/>
    <property type="project" value="UniProtKB-KW"/>
</dbReference>
<keyword evidence="2" id="KW-0240">DNA-directed RNA polymerase</keyword>
<dbReference type="PANTHER" id="PTHR20856">
    <property type="entry name" value="DNA-DIRECTED RNA POLYMERASE I SUBUNIT 2"/>
    <property type="match status" value="1"/>
</dbReference>
<evidence type="ECO:0000259" key="6">
    <source>
        <dbReference type="Pfam" id="PF00562"/>
    </source>
</evidence>
<evidence type="ECO:0000256" key="5">
    <source>
        <dbReference type="ARBA" id="ARBA00023163"/>
    </source>
</evidence>
<sequence length="413" mass="46912">MGYGYGKFDKSKQVTTTFFEPQKPNTQRHLNRCLFYVLKWSQMLQKEAFNLGQAFEQELQESRSSNNEAKKVMQDIAGWIERNLWIQTKDSRIIQLMLNVDQREFVDWVQECIEKDLPLDAIILKARQLGFSTLIEAILFAISSTHENKNALIISHEQGSSEKLYRMTELYYDKLDEAIKPLKRRRNAKELVFENPKEQERNTNPGLRSKIEVETAQNTEAGRSATFQIVHASEVAFWRDPATVLTGLLQSIPPDLPMGGIILESTANGVGNYFHVEWEKAERHLASLSHAELKRIERPALKMASDIARDGYERAMKRGDELRSGVLQMVKVYMAAKRVISVGDKMAGRHGNKGVIAKILPKEDMPFLADGTAVQILLNPLGVPSRMNVGQILETHLGWAAEKLGFQAETRAE</sequence>
<dbReference type="InterPro" id="IPR027417">
    <property type="entry name" value="P-loop_NTPase"/>
</dbReference>
<dbReference type="Pfam" id="PF00562">
    <property type="entry name" value="RNA_pol_Rpb2_6"/>
    <property type="match status" value="1"/>
</dbReference>
<dbReference type="SUPFAM" id="SSF64484">
    <property type="entry name" value="beta and beta-prime subunits of DNA dependent RNA-polymerase"/>
    <property type="match status" value="1"/>
</dbReference>
<dbReference type="Gene3D" id="3.40.50.300">
    <property type="entry name" value="P-loop containing nucleotide triphosphate hydrolases"/>
    <property type="match status" value="1"/>
</dbReference>
<dbReference type="AlphaFoldDB" id="A0A0F9QXN1"/>
<dbReference type="InterPro" id="IPR015712">
    <property type="entry name" value="DNA-dir_RNA_pol_su2"/>
</dbReference>
<dbReference type="InterPro" id="IPR007120">
    <property type="entry name" value="DNA-dir_RNAP_su2_dom"/>
</dbReference>
<dbReference type="GO" id="GO:0003899">
    <property type="term" value="F:DNA-directed RNA polymerase activity"/>
    <property type="evidence" value="ECO:0007669"/>
    <property type="project" value="UniProtKB-EC"/>
</dbReference>
<dbReference type="PROSITE" id="PS01166">
    <property type="entry name" value="RNA_POL_BETA"/>
    <property type="match status" value="1"/>
</dbReference>
<gene>
    <name evidence="7" type="ORF">LCGC14_1042440</name>
</gene>
<evidence type="ECO:0000256" key="4">
    <source>
        <dbReference type="ARBA" id="ARBA00022695"/>
    </source>
</evidence>
<dbReference type="InterPro" id="IPR037033">
    <property type="entry name" value="DNA-dir_RNAP_su2_hyb_sf"/>
</dbReference>
<comment type="caution">
    <text evidence="7">The sequence shown here is derived from an EMBL/GenBank/DDBJ whole genome shotgun (WGS) entry which is preliminary data.</text>
</comment>
<keyword evidence="5" id="KW-0804">Transcription</keyword>
<dbReference type="GO" id="GO:0006351">
    <property type="term" value="P:DNA-templated transcription"/>
    <property type="evidence" value="ECO:0007669"/>
    <property type="project" value="InterPro"/>
</dbReference>